<keyword evidence="8" id="KW-0862">Zinc</keyword>
<name>A0AA39TR81_ARMTA</name>
<feature type="domain" description="RING-type" evidence="14">
    <location>
        <begin position="820"/>
        <end position="860"/>
    </location>
</feature>
<evidence type="ECO:0000313" key="18">
    <source>
        <dbReference type="Proteomes" id="UP001175211"/>
    </source>
</evidence>
<comment type="caution">
    <text evidence="17">The sequence shown here is derived from an EMBL/GenBank/DDBJ whole genome shotgun (WGS) entry which is preliminary data.</text>
</comment>
<evidence type="ECO:0000313" key="17">
    <source>
        <dbReference type="EMBL" id="KAK0461204.1"/>
    </source>
</evidence>
<dbReference type="GO" id="GO:0004386">
    <property type="term" value="F:helicase activity"/>
    <property type="evidence" value="ECO:0007669"/>
    <property type="project" value="UniProtKB-KW"/>
</dbReference>
<reference evidence="17" key="1">
    <citation type="submission" date="2023-06" db="EMBL/GenBank/DDBJ databases">
        <authorList>
            <consortium name="Lawrence Berkeley National Laboratory"/>
            <person name="Ahrendt S."/>
            <person name="Sahu N."/>
            <person name="Indic B."/>
            <person name="Wong-Bajracharya J."/>
            <person name="Merenyi Z."/>
            <person name="Ke H.-M."/>
            <person name="Monk M."/>
            <person name="Kocsube S."/>
            <person name="Drula E."/>
            <person name="Lipzen A."/>
            <person name="Balint B."/>
            <person name="Henrissat B."/>
            <person name="Andreopoulos B."/>
            <person name="Martin F.M."/>
            <person name="Harder C.B."/>
            <person name="Rigling D."/>
            <person name="Ford K.L."/>
            <person name="Foster G.D."/>
            <person name="Pangilinan J."/>
            <person name="Papanicolaou A."/>
            <person name="Barry K."/>
            <person name="LaButti K."/>
            <person name="Viragh M."/>
            <person name="Koriabine M."/>
            <person name="Yan M."/>
            <person name="Riley R."/>
            <person name="Champramary S."/>
            <person name="Plett K.L."/>
            <person name="Tsai I.J."/>
            <person name="Slot J."/>
            <person name="Sipos G."/>
            <person name="Plett J."/>
            <person name="Nagy L.G."/>
            <person name="Grigoriev I.V."/>
        </authorList>
    </citation>
    <scope>NUCLEOTIDE SEQUENCE</scope>
    <source>
        <strain evidence="17">CCBAS 213</strain>
    </source>
</reference>
<dbReference type="Pfam" id="PF00176">
    <property type="entry name" value="SNF2-rel_dom"/>
    <property type="match status" value="1"/>
</dbReference>
<dbReference type="SMART" id="SM00487">
    <property type="entry name" value="DEXDc"/>
    <property type="match status" value="1"/>
</dbReference>
<evidence type="ECO:0000256" key="7">
    <source>
        <dbReference type="ARBA" id="ARBA00022806"/>
    </source>
</evidence>
<dbReference type="Gene3D" id="3.40.50.10810">
    <property type="entry name" value="Tandem AAA-ATPase domain"/>
    <property type="match status" value="1"/>
</dbReference>
<dbReference type="SUPFAM" id="SSF52540">
    <property type="entry name" value="P-loop containing nucleoside triphosphate hydrolases"/>
    <property type="match status" value="2"/>
</dbReference>
<comment type="subcellular location">
    <subcellularLocation>
        <location evidence="1">Nucleus</location>
    </subcellularLocation>
</comment>
<dbReference type="InterPro" id="IPR013083">
    <property type="entry name" value="Znf_RING/FYVE/PHD"/>
</dbReference>
<dbReference type="InterPro" id="IPR000330">
    <property type="entry name" value="SNF2_N"/>
</dbReference>
<dbReference type="InterPro" id="IPR017907">
    <property type="entry name" value="Znf_RING_CS"/>
</dbReference>
<dbReference type="EMBL" id="JAUEPS010000011">
    <property type="protein sequence ID" value="KAK0461204.1"/>
    <property type="molecule type" value="Genomic_DNA"/>
</dbReference>
<evidence type="ECO:0000256" key="8">
    <source>
        <dbReference type="ARBA" id="ARBA00022833"/>
    </source>
</evidence>
<feature type="domain" description="PARP-type" evidence="13">
    <location>
        <begin position="9"/>
        <end position="90"/>
    </location>
</feature>
<feature type="compositionally biased region" description="Polar residues" evidence="12">
    <location>
        <begin position="143"/>
        <end position="156"/>
    </location>
</feature>
<dbReference type="InterPro" id="IPR049730">
    <property type="entry name" value="SNF2/RAD54-like_C"/>
</dbReference>
<keyword evidence="7" id="KW-0347">Helicase</keyword>
<evidence type="ECO:0000256" key="6">
    <source>
        <dbReference type="ARBA" id="ARBA00022801"/>
    </source>
</evidence>
<keyword evidence="4" id="KW-0547">Nucleotide-binding</keyword>
<keyword evidence="10" id="KW-0539">Nucleus</keyword>
<dbReference type="RefSeq" id="XP_060333101.1">
    <property type="nucleotide sequence ID" value="XM_060479017.1"/>
</dbReference>
<evidence type="ECO:0000256" key="1">
    <source>
        <dbReference type="ARBA" id="ARBA00004123"/>
    </source>
</evidence>
<keyword evidence="9" id="KW-0067">ATP-binding</keyword>
<protein>
    <submittedName>
        <fullName evidence="17">SNF2 family N-terminal domain-containing protein</fullName>
    </submittedName>
</protein>
<evidence type="ECO:0000256" key="3">
    <source>
        <dbReference type="ARBA" id="ARBA00022723"/>
    </source>
</evidence>
<dbReference type="Pfam" id="PF00271">
    <property type="entry name" value="Helicase_C"/>
    <property type="match status" value="2"/>
</dbReference>
<dbReference type="SMART" id="SM00184">
    <property type="entry name" value="RING"/>
    <property type="match status" value="1"/>
</dbReference>
<dbReference type="Proteomes" id="UP001175211">
    <property type="component" value="Unassembled WGS sequence"/>
</dbReference>
<dbReference type="InterPro" id="IPR038718">
    <property type="entry name" value="SNF2-like_sf"/>
</dbReference>
<organism evidence="17 18">
    <name type="scientific">Armillaria tabescens</name>
    <name type="common">Ringless honey mushroom</name>
    <name type="synonym">Agaricus tabescens</name>
    <dbReference type="NCBI Taxonomy" id="1929756"/>
    <lineage>
        <taxon>Eukaryota</taxon>
        <taxon>Fungi</taxon>
        <taxon>Dikarya</taxon>
        <taxon>Basidiomycota</taxon>
        <taxon>Agaricomycotina</taxon>
        <taxon>Agaricomycetes</taxon>
        <taxon>Agaricomycetidae</taxon>
        <taxon>Agaricales</taxon>
        <taxon>Marasmiineae</taxon>
        <taxon>Physalacriaceae</taxon>
        <taxon>Desarmillaria</taxon>
    </lineage>
</organism>
<keyword evidence="3" id="KW-0479">Metal-binding</keyword>
<dbReference type="GO" id="GO:0005634">
    <property type="term" value="C:nucleus"/>
    <property type="evidence" value="ECO:0007669"/>
    <property type="project" value="UniProtKB-SubCell"/>
</dbReference>
<feature type="compositionally biased region" description="Acidic residues" evidence="12">
    <location>
        <begin position="1008"/>
        <end position="1018"/>
    </location>
</feature>
<evidence type="ECO:0000256" key="11">
    <source>
        <dbReference type="PROSITE-ProRule" id="PRU00175"/>
    </source>
</evidence>
<evidence type="ECO:0000256" key="4">
    <source>
        <dbReference type="ARBA" id="ARBA00022741"/>
    </source>
</evidence>
<dbReference type="GO" id="GO:0008094">
    <property type="term" value="F:ATP-dependent activity, acting on DNA"/>
    <property type="evidence" value="ECO:0007669"/>
    <property type="project" value="TreeGrafter"/>
</dbReference>
<dbReference type="SMART" id="SM00910">
    <property type="entry name" value="HIRAN"/>
    <property type="match status" value="1"/>
</dbReference>
<dbReference type="GO" id="GO:0008270">
    <property type="term" value="F:zinc ion binding"/>
    <property type="evidence" value="ECO:0007669"/>
    <property type="project" value="UniProtKB-KW"/>
</dbReference>
<dbReference type="InterPro" id="IPR014905">
    <property type="entry name" value="HIRAN"/>
</dbReference>
<dbReference type="Pfam" id="PF14634">
    <property type="entry name" value="zf-RING_5"/>
    <property type="match status" value="1"/>
</dbReference>
<dbReference type="SMART" id="SM00490">
    <property type="entry name" value="HELICc"/>
    <property type="match status" value="1"/>
</dbReference>
<evidence type="ECO:0000256" key="2">
    <source>
        <dbReference type="ARBA" id="ARBA00007025"/>
    </source>
</evidence>
<sequence length="1160" mass="128796">MSAPHYFGYSKSTRAKCNGPLPCQGTPMTTGTLRYGRAIANEHGDQVEWRHWSGLRHAIHSRSTCLSKSGRYPWIQRLRSDDQHRIRKAVLERRVDPADIPPSARTVNSTPINASVSSVPSQKKRKALQEQASQSQRPAPSSGTRNSNASATSVPSQKKRKAPQEAQGPTPSSQGPTISTRPSSLKPVEEIPAVDEIPEEEAADELYSTMRTNVVGLQYYKGLVGPGEEVIIQRDLNNAYDANAVKVLNIGRVQVGHIPRALAAKLAPLLDRNLITCEGVIHDGNLSGFRGYTLNMSLKIYGASNKCDTLEPLLTWSTPGQRGFGSRKGVPSNQSSVAPMAGSSRAPGTKPPQTEAARKQQEALQKAAELRQILNSLEKVDDEGRRSSLLDSVCSTEDILKLPLHPSPPGIEQGNLVVDLMKHQCQGLQWCIEREYPVIPKKEIDKPVQFWQLRKDGNKTYYYNVATKTPQTSPPILGKGALFADAMGLGKTLTMIALILATKDDHPAHFSISTLIVVPLSVLSNWEKQIQDHCAPGALTVCVYYGSNRSMSPEELAGYDIVLTTYQTVASEHNGTSPSDGPSKKKRKIGKSLFEVQWKRIILDEGHSIRNPKTKMAKAVCGLSGDRRWVLTGTPIINSPKDLGSILTFLRICGPLDQEDFFKRLLLRPLKDGLPSGVELLRALMSHVCIRRTKEMQDSTGKPLVPLPSVEMTLVPVTLHHDARELYDEIENLSQQRLERFIARGEANSMQSNVLSMLTRMRQIALHPGLVPRNYLDQLRSAVDSDDSGLDSVPQIKLTPKDKARLQELVLQAIEDSQECPICFTVPENNNTRITSCAHVFCLPCLTEILSRQAKCPMDRRTLSWNDVIEPPPPTELTQLPGPEDDEEDAFQTGSSAKIEQLIQLLTLMPHSEKSLVFSQFTSFLDKVAETLDMKGIAYVRFDGRMSAKKRQEVLTRFSVPVSEALAPPPNEELHHGRRRKQRIVVEDSDEDAVDDQDSDFVPMSRDDDMDDFIVSDDESSRKKKGKGKAKARVSVDRDILGEGSNPKVMLLSLKAGALGLNLTVANNVFLMDPWWQEGIESQAIDRVNRIGQKKNVHVYQLIAENTVESKVLDIQEKKKALIKQAFSGTKRTETPLQRKEARLQEIIELFGIRNQQAQT</sequence>
<dbReference type="CDD" id="cd18793">
    <property type="entry name" value="SF2_C_SNF"/>
    <property type="match status" value="1"/>
</dbReference>
<evidence type="ECO:0000256" key="12">
    <source>
        <dbReference type="SAM" id="MobiDB-lite"/>
    </source>
</evidence>
<feature type="region of interest" description="Disordered" evidence="12">
    <location>
        <begin position="965"/>
        <end position="1029"/>
    </location>
</feature>
<keyword evidence="5 11" id="KW-0863">Zinc-finger</keyword>
<feature type="domain" description="Helicase C-terminal" evidence="16">
    <location>
        <begin position="901"/>
        <end position="1148"/>
    </location>
</feature>
<accession>A0AA39TR81</accession>
<dbReference type="Gene3D" id="3.30.40.10">
    <property type="entry name" value="Zinc/RING finger domain, C3HC4 (zinc finger)"/>
    <property type="match status" value="1"/>
</dbReference>
<dbReference type="InterPro" id="IPR050628">
    <property type="entry name" value="SNF2_RAD54_helicase_TF"/>
</dbReference>
<dbReference type="Gene3D" id="3.30.70.2330">
    <property type="match status" value="1"/>
</dbReference>
<dbReference type="GeneID" id="85362565"/>
<keyword evidence="18" id="KW-1185">Reference proteome</keyword>
<dbReference type="GO" id="GO:0003677">
    <property type="term" value="F:DNA binding"/>
    <property type="evidence" value="ECO:0007669"/>
    <property type="project" value="InterPro"/>
</dbReference>
<feature type="region of interest" description="Disordered" evidence="12">
    <location>
        <begin position="865"/>
        <end position="890"/>
    </location>
</feature>
<evidence type="ECO:0000256" key="5">
    <source>
        <dbReference type="ARBA" id="ARBA00022771"/>
    </source>
</evidence>
<dbReference type="PROSITE" id="PS51194">
    <property type="entry name" value="HELICASE_CTER"/>
    <property type="match status" value="1"/>
</dbReference>
<feature type="compositionally biased region" description="Polar residues" evidence="12">
    <location>
        <begin position="105"/>
        <end position="121"/>
    </location>
</feature>
<dbReference type="InterPro" id="IPR036957">
    <property type="entry name" value="Znf_PARP_sf"/>
</dbReference>
<dbReference type="Gene3D" id="3.30.1740.10">
    <property type="entry name" value="Zinc finger, PARP-type"/>
    <property type="match status" value="1"/>
</dbReference>
<dbReference type="Pfam" id="PF08797">
    <property type="entry name" value="HIRAN"/>
    <property type="match status" value="1"/>
</dbReference>
<dbReference type="PROSITE" id="PS50064">
    <property type="entry name" value="ZF_PARP_2"/>
    <property type="match status" value="1"/>
</dbReference>
<dbReference type="Gene3D" id="3.40.50.300">
    <property type="entry name" value="P-loop containing nucleotide triphosphate hydrolases"/>
    <property type="match status" value="1"/>
</dbReference>
<dbReference type="PROSITE" id="PS50089">
    <property type="entry name" value="ZF_RING_2"/>
    <property type="match status" value="1"/>
</dbReference>
<dbReference type="InterPro" id="IPR027417">
    <property type="entry name" value="P-loop_NTPase"/>
</dbReference>
<dbReference type="GO" id="GO:0006281">
    <property type="term" value="P:DNA repair"/>
    <property type="evidence" value="ECO:0007669"/>
    <property type="project" value="TreeGrafter"/>
</dbReference>
<evidence type="ECO:0000259" key="14">
    <source>
        <dbReference type="PROSITE" id="PS50089"/>
    </source>
</evidence>
<feature type="region of interest" description="Disordered" evidence="12">
    <location>
        <begin position="321"/>
        <end position="362"/>
    </location>
</feature>
<evidence type="ECO:0000259" key="13">
    <source>
        <dbReference type="PROSITE" id="PS50064"/>
    </source>
</evidence>
<dbReference type="GO" id="GO:0016818">
    <property type="term" value="F:hydrolase activity, acting on acid anhydrides, in phosphorus-containing anhydrides"/>
    <property type="evidence" value="ECO:0007669"/>
    <property type="project" value="InterPro"/>
</dbReference>
<feature type="region of interest" description="Disordered" evidence="12">
    <location>
        <begin position="97"/>
        <end position="199"/>
    </location>
</feature>
<dbReference type="PANTHER" id="PTHR45626:SF17">
    <property type="entry name" value="HELICASE-LIKE TRANSCRIPTION FACTOR"/>
    <property type="match status" value="1"/>
</dbReference>
<feature type="compositionally biased region" description="Low complexity" evidence="12">
    <location>
        <begin position="129"/>
        <end position="142"/>
    </location>
</feature>
<dbReference type="AlphaFoldDB" id="A0AA39TR81"/>
<dbReference type="InterPro" id="IPR001841">
    <property type="entry name" value="Znf_RING"/>
</dbReference>
<dbReference type="InterPro" id="IPR014001">
    <property type="entry name" value="Helicase_ATP-bd"/>
</dbReference>
<evidence type="ECO:0000259" key="16">
    <source>
        <dbReference type="PROSITE" id="PS51194"/>
    </source>
</evidence>
<dbReference type="PROSITE" id="PS00518">
    <property type="entry name" value="ZF_RING_1"/>
    <property type="match status" value="1"/>
</dbReference>
<feature type="compositionally biased region" description="Acidic residues" evidence="12">
    <location>
        <begin position="987"/>
        <end position="999"/>
    </location>
</feature>
<dbReference type="InterPro" id="IPR001510">
    <property type="entry name" value="Znf_PARP"/>
</dbReference>
<comment type="similarity">
    <text evidence="2">Belongs to the SNF2/RAD54 helicase family.</text>
</comment>
<feature type="domain" description="Helicase ATP-binding" evidence="15">
    <location>
        <begin position="472"/>
        <end position="653"/>
    </location>
</feature>
<keyword evidence="6" id="KW-0378">Hydrolase</keyword>
<evidence type="ECO:0000256" key="9">
    <source>
        <dbReference type="ARBA" id="ARBA00022840"/>
    </source>
</evidence>
<gene>
    <name evidence="17" type="ORF">EV420DRAFT_1669000</name>
</gene>
<dbReference type="SUPFAM" id="SSF57850">
    <property type="entry name" value="RING/U-box"/>
    <property type="match status" value="1"/>
</dbReference>
<dbReference type="GO" id="GO:0005524">
    <property type="term" value="F:ATP binding"/>
    <property type="evidence" value="ECO:0007669"/>
    <property type="project" value="UniProtKB-KW"/>
</dbReference>
<dbReference type="InterPro" id="IPR001650">
    <property type="entry name" value="Helicase_C-like"/>
</dbReference>
<proteinExistence type="inferred from homology"/>
<feature type="compositionally biased region" description="Polar residues" evidence="12">
    <location>
        <begin position="167"/>
        <end position="183"/>
    </location>
</feature>
<dbReference type="PANTHER" id="PTHR45626">
    <property type="entry name" value="TRANSCRIPTION TERMINATION FACTOR 2-RELATED"/>
    <property type="match status" value="1"/>
</dbReference>
<evidence type="ECO:0000259" key="15">
    <source>
        <dbReference type="PROSITE" id="PS51192"/>
    </source>
</evidence>
<dbReference type="PROSITE" id="PS51192">
    <property type="entry name" value="HELICASE_ATP_BIND_1"/>
    <property type="match status" value="1"/>
</dbReference>
<dbReference type="SUPFAM" id="SSF57716">
    <property type="entry name" value="Glucocorticoid receptor-like (DNA-binding domain)"/>
    <property type="match status" value="1"/>
</dbReference>
<evidence type="ECO:0000256" key="10">
    <source>
        <dbReference type="ARBA" id="ARBA00023242"/>
    </source>
</evidence>